<dbReference type="EMBL" id="OZ034814">
    <property type="protein sequence ID" value="CAL1359385.1"/>
    <property type="molecule type" value="Genomic_DNA"/>
</dbReference>
<proteinExistence type="predicted"/>
<reference evidence="2 3" key="1">
    <citation type="submission" date="2024-04" db="EMBL/GenBank/DDBJ databases">
        <authorList>
            <person name="Fracassetti M."/>
        </authorList>
    </citation>
    <scope>NUCLEOTIDE SEQUENCE [LARGE SCALE GENOMIC DNA]</scope>
</reference>
<feature type="region of interest" description="Disordered" evidence="1">
    <location>
        <begin position="114"/>
        <end position="137"/>
    </location>
</feature>
<feature type="compositionally biased region" description="Polar residues" evidence="1">
    <location>
        <begin position="58"/>
        <end position="68"/>
    </location>
</feature>
<feature type="compositionally biased region" description="Basic and acidic residues" evidence="1">
    <location>
        <begin position="1"/>
        <end position="12"/>
    </location>
</feature>
<feature type="region of interest" description="Disordered" evidence="1">
    <location>
        <begin position="1"/>
        <end position="68"/>
    </location>
</feature>
<dbReference type="Proteomes" id="UP001497516">
    <property type="component" value="Chromosome 10"/>
</dbReference>
<evidence type="ECO:0000313" key="2">
    <source>
        <dbReference type="EMBL" id="CAL1359385.1"/>
    </source>
</evidence>
<protein>
    <submittedName>
        <fullName evidence="2">Uncharacterized protein</fullName>
    </submittedName>
</protein>
<evidence type="ECO:0000256" key="1">
    <source>
        <dbReference type="SAM" id="MobiDB-lite"/>
    </source>
</evidence>
<dbReference type="AlphaFoldDB" id="A0AAV2CST4"/>
<sequence length="137" mass="14667">MSPKKKEGDGRRSMRSSPDSWLPGNRRVWEPAKKGSKNDDGSRVYSLANPRVVAGERSGQTRGRSWAVSSDQPELVGLINRVGCSDGPALGVEENKGAQVGLPAGREDMQGGFVLGQVDKRDGPRFGLSLGRSGMET</sequence>
<feature type="compositionally biased region" description="Basic and acidic residues" evidence="1">
    <location>
        <begin position="27"/>
        <end position="42"/>
    </location>
</feature>
<organism evidence="2 3">
    <name type="scientific">Linum trigynum</name>
    <dbReference type="NCBI Taxonomy" id="586398"/>
    <lineage>
        <taxon>Eukaryota</taxon>
        <taxon>Viridiplantae</taxon>
        <taxon>Streptophyta</taxon>
        <taxon>Embryophyta</taxon>
        <taxon>Tracheophyta</taxon>
        <taxon>Spermatophyta</taxon>
        <taxon>Magnoliopsida</taxon>
        <taxon>eudicotyledons</taxon>
        <taxon>Gunneridae</taxon>
        <taxon>Pentapetalae</taxon>
        <taxon>rosids</taxon>
        <taxon>fabids</taxon>
        <taxon>Malpighiales</taxon>
        <taxon>Linaceae</taxon>
        <taxon>Linum</taxon>
    </lineage>
</organism>
<evidence type="ECO:0000313" key="3">
    <source>
        <dbReference type="Proteomes" id="UP001497516"/>
    </source>
</evidence>
<name>A0AAV2CST4_9ROSI</name>
<gene>
    <name evidence="2" type="ORF">LTRI10_LOCUS6874</name>
</gene>
<keyword evidence="3" id="KW-1185">Reference proteome</keyword>
<accession>A0AAV2CST4</accession>